<keyword evidence="3" id="KW-1185">Reference proteome</keyword>
<evidence type="ECO:0000313" key="2">
    <source>
        <dbReference type="EMBL" id="MDX8151004.1"/>
    </source>
</evidence>
<feature type="compositionally biased region" description="Basic and acidic residues" evidence="1">
    <location>
        <begin position="1"/>
        <end position="21"/>
    </location>
</feature>
<organism evidence="2 3">
    <name type="scientific">Patulibacter brassicae</name>
    <dbReference type="NCBI Taxonomy" id="1705717"/>
    <lineage>
        <taxon>Bacteria</taxon>
        <taxon>Bacillati</taxon>
        <taxon>Actinomycetota</taxon>
        <taxon>Thermoleophilia</taxon>
        <taxon>Solirubrobacterales</taxon>
        <taxon>Patulibacteraceae</taxon>
        <taxon>Patulibacter</taxon>
    </lineage>
</organism>
<feature type="compositionally biased region" description="Polar residues" evidence="1">
    <location>
        <begin position="117"/>
        <end position="132"/>
    </location>
</feature>
<dbReference type="Proteomes" id="UP001277761">
    <property type="component" value="Unassembled WGS sequence"/>
</dbReference>
<gene>
    <name evidence="2" type="ORF">SK069_05320</name>
</gene>
<evidence type="ECO:0000313" key="3">
    <source>
        <dbReference type="Proteomes" id="UP001277761"/>
    </source>
</evidence>
<proteinExistence type="predicted"/>
<evidence type="ECO:0000256" key="1">
    <source>
        <dbReference type="SAM" id="MobiDB-lite"/>
    </source>
</evidence>
<dbReference type="Gene3D" id="3.30.110.190">
    <property type="match status" value="1"/>
</dbReference>
<dbReference type="Pfam" id="PF14337">
    <property type="entry name" value="Abi_alpha"/>
    <property type="match status" value="1"/>
</dbReference>
<comment type="caution">
    <text evidence="2">The sequence shown here is derived from an EMBL/GenBank/DDBJ whole genome shotgun (WGS) entry which is preliminary data.</text>
</comment>
<sequence length="315" mass="33741">MTDDRPRSSRPLRADAPRGADVDDVPAEAGTREQALEVVPGLARIAGGAYVRALTWTAETSVRTGLGIARRLPGAGIAERLAEEAGRQARRSARQLLGVEDVEERLRRLVPDRVGQTTRAFAPGSSASSTSEPVDPAEQLRRRGAGLLDRAADVALEEDAHPAYARILDELAPDEARLLRLLATKGPQASVDIRTGRPLGIGSELIASNLTILGAEAGVRYGERVPAYLNNLFRLGLVWFSHDELQDLRAYQVLEAQPEVREAMRRAGRAPRTVRRSIALTPFGEDFCRVCLPLQAPDGASLGAVGGARGGRGAA</sequence>
<protein>
    <submittedName>
        <fullName evidence="2">Abi-alpha family protein</fullName>
    </submittedName>
</protein>
<feature type="region of interest" description="Disordered" evidence="1">
    <location>
        <begin position="1"/>
        <end position="29"/>
    </location>
</feature>
<accession>A0ABU4VH19</accession>
<name>A0ABU4VH19_9ACTN</name>
<dbReference type="InterPro" id="IPR025506">
    <property type="entry name" value="Abi_alpha"/>
</dbReference>
<feature type="region of interest" description="Disordered" evidence="1">
    <location>
        <begin position="117"/>
        <end position="137"/>
    </location>
</feature>
<reference evidence="2 3" key="1">
    <citation type="submission" date="2023-11" db="EMBL/GenBank/DDBJ databases">
        <authorList>
            <person name="Xu M."/>
            <person name="Jiang T."/>
        </authorList>
    </citation>
    <scope>NUCLEOTIDE SEQUENCE [LARGE SCALE GENOMIC DNA]</scope>
    <source>
        <strain evidence="2 3">SD</strain>
    </source>
</reference>
<dbReference type="EMBL" id="JAXAVX010000002">
    <property type="protein sequence ID" value="MDX8151004.1"/>
    <property type="molecule type" value="Genomic_DNA"/>
</dbReference>
<dbReference type="RefSeq" id="WP_319953157.1">
    <property type="nucleotide sequence ID" value="NZ_JAXAVX010000002.1"/>
</dbReference>